<accession>A0A1M6WBW6</accession>
<name>A0A1M6WBW6_9BACT</name>
<dbReference type="GO" id="GO:0016887">
    <property type="term" value="F:ATP hydrolysis activity"/>
    <property type="evidence" value="ECO:0007669"/>
    <property type="project" value="InterPro"/>
</dbReference>
<dbReference type="PANTHER" id="PTHR43335:SF2">
    <property type="entry name" value="ABC TRANSPORTER, ATP-BINDING PROTEIN"/>
    <property type="match status" value="1"/>
</dbReference>
<gene>
    <name evidence="6" type="ORF">SAMN05444266_101562</name>
</gene>
<organism evidence="6 7">
    <name type="scientific">Chitinophaga jiangningensis</name>
    <dbReference type="NCBI Taxonomy" id="1419482"/>
    <lineage>
        <taxon>Bacteria</taxon>
        <taxon>Pseudomonadati</taxon>
        <taxon>Bacteroidota</taxon>
        <taxon>Chitinophagia</taxon>
        <taxon>Chitinophagales</taxon>
        <taxon>Chitinophagaceae</taxon>
        <taxon>Chitinophaga</taxon>
    </lineage>
</organism>
<dbReference type="InterPro" id="IPR003593">
    <property type="entry name" value="AAA+_ATPase"/>
</dbReference>
<keyword evidence="3" id="KW-0547">Nucleotide-binding</keyword>
<feature type="domain" description="ABC transporter" evidence="5">
    <location>
        <begin position="4"/>
        <end position="227"/>
    </location>
</feature>
<dbReference type="PANTHER" id="PTHR43335">
    <property type="entry name" value="ABC TRANSPORTER, ATP-BINDING PROTEIN"/>
    <property type="match status" value="1"/>
</dbReference>
<dbReference type="InterPro" id="IPR027417">
    <property type="entry name" value="P-loop_NTPase"/>
</dbReference>
<keyword evidence="7" id="KW-1185">Reference proteome</keyword>
<keyword evidence="2" id="KW-0813">Transport</keyword>
<keyword evidence="4 6" id="KW-0067">ATP-binding</keyword>
<comment type="similarity">
    <text evidence="1">Belongs to the ABC transporter superfamily.</text>
</comment>
<dbReference type="AlphaFoldDB" id="A0A1M6WBW6"/>
<evidence type="ECO:0000256" key="1">
    <source>
        <dbReference type="ARBA" id="ARBA00005417"/>
    </source>
</evidence>
<dbReference type="Proteomes" id="UP000184420">
    <property type="component" value="Unassembled WGS sequence"/>
</dbReference>
<evidence type="ECO:0000256" key="2">
    <source>
        <dbReference type="ARBA" id="ARBA00022448"/>
    </source>
</evidence>
<sequence length="298" mass="31960">MSILSLQGISKRYGAVQALSGVTFDVPPGSVFGILGPNGSGKTTLLGIVTDVLKADSGSFQLFGKPGNAMQRRSIGTLLETPNFYHYLSGWKNLEISASIKRRGADDIERVLKVCGLYARRDAAFKTYSLGMKQRLALAAVLLGDPDVLILDEPTNGLDPSGIAEVRGIIHDLARSGKTIILASHLLDEVEKVCTHVAILQRGQLLLSGAVTEVIQRNDFVELSAADNQALSALMLRYPGCNSAVISGSSVIATFDSYPDTAAINGWCANNGIWLSQLQLRKKSLEKAFLELTHTSNS</sequence>
<dbReference type="InterPro" id="IPR003439">
    <property type="entry name" value="ABC_transporter-like_ATP-bd"/>
</dbReference>
<dbReference type="OrthoDB" id="9785229at2"/>
<dbReference type="PROSITE" id="PS00211">
    <property type="entry name" value="ABC_TRANSPORTER_1"/>
    <property type="match status" value="1"/>
</dbReference>
<dbReference type="EMBL" id="FRBL01000001">
    <property type="protein sequence ID" value="SHK91181.1"/>
    <property type="molecule type" value="Genomic_DNA"/>
</dbReference>
<reference evidence="6 7" key="1">
    <citation type="submission" date="2016-11" db="EMBL/GenBank/DDBJ databases">
        <authorList>
            <person name="Jaros S."/>
            <person name="Januszkiewicz K."/>
            <person name="Wedrychowicz H."/>
        </authorList>
    </citation>
    <scope>NUCLEOTIDE SEQUENCE [LARGE SCALE GENOMIC DNA]</scope>
    <source>
        <strain evidence="6 7">DSM 27406</strain>
    </source>
</reference>
<dbReference type="STRING" id="1419482.SAMN05444266_101562"/>
<dbReference type="RefSeq" id="WP_073077788.1">
    <property type="nucleotide sequence ID" value="NZ_FRBL01000001.1"/>
</dbReference>
<dbReference type="PROSITE" id="PS50893">
    <property type="entry name" value="ABC_TRANSPORTER_2"/>
    <property type="match status" value="1"/>
</dbReference>
<evidence type="ECO:0000259" key="5">
    <source>
        <dbReference type="PROSITE" id="PS50893"/>
    </source>
</evidence>
<evidence type="ECO:0000256" key="3">
    <source>
        <dbReference type="ARBA" id="ARBA00022741"/>
    </source>
</evidence>
<dbReference type="Pfam" id="PF00005">
    <property type="entry name" value="ABC_tran"/>
    <property type="match status" value="1"/>
</dbReference>
<proteinExistence type="inferred from homology"/>
<dbReference type="SMART" id="SM00382">
    <property type="entry name" value="AAA"/>
    <property type="match status" value="1"/>
</dbReference>
<protein>
    <submittedName>
        <fullName evidence="6">ABC-2 type transport system ATP-binding protein</fullName>
    </submittedName>
</protein>
<dbReference type="GO" id="GO:0005524">
    <property type="term" value="F:ATP binding"/>
    <property type="evidence" value="ECO:0007669"/>
    <property type="project" value="UniProtKB-KW"/>
</dbReference>
<evidence type="ECO:0000313" key="6">
    <source>
        <dbReference type="EMBL" id="SHK91181.1"/>
    </source>
</evidence>
<dbReference type="SUPFAM" id="SSF52540">
    <property type="entry name" value="P-loop containing nucleoside triphosphate hydrolases"/>
    <property type="match status" value="1"/>
</dbReference>
<dbReference type="InterPro" id="IPR017871">
    <property type="entry name" value="ABC_transporter-like_CS"/>
</dbReference>
<evidence type="ECO:0000313" key="7">
    <source>
        <dbReference type="Proteomes" id="UP000184420"/>
    </source>
</evidence>
<evidence type="ECO:0000256" key="4">
    <source>
        <dbReference type="ARBA" id="ARBA00022840"/>
    </source>
</evidence>
<dbReference type="Gene3D" id="3.40.50.300">
    <property type="entry name" value="P-loop containing nucleotide triphosphate hydrolases"/>
    <property type="match status" value="1"/>
</dbReference>